<feature type="transmembrane region" description="Helical" evidence="7">
    <location>
        <begin position="466"/>
        <end position="485"/>
    </location>
</feature>
<feature type="transmembrane region" description="Helical" evidence="7">
    <location>
        <begin position="152"/>
        <end position="171"/>
    </location>
</feature>
<dbReference type="PANTHER" id="PTHR43652">
    <property type="entry name" value="BASIC AMINO ACID ANTIPORTER YFCC-RELATED"/>
    <property type="match status" value="1"/>
</dbReference>
<feature type="domain" description="RCK C-terminal" evidence="8">
    <location>
        <begin position="231"/>
        <end position="315"/>
    </location>
</feature>
<evidence type="ECO:0000313" key="10">
    <source>
        <dbReference type="Proteomes" id="UP000055060"/>
    </source>
</evidence>
<dbReference type="InterPro" id="IPR051679">
    <property type="entry name" value="DASS-Related_Transporters"/>
</dbReference>
<keyword evidence="5 7" id="KW-1133">Transmembrane helix</keyword>
<comment type="subcellular location">
    <subcellularLocation>
        <location evidence="1">Membrane</location>
        <topology evidence="1">Multi-pass membrane protein</topology>
    </subcellularLocation>
</comment>
<evidence type="ECO:0000256" key="5">
    <source>
        <dbReference type="ARBA" id="ARBA00022989"/>
    </source>
</evidence>
<keyword evidence="2" id="KW-0813">Transport</keyword>
<accession>A0A0S7BHG7</accession>
<keyword evidence="4" id="KW-0677">Repeat</keyword>
<keyword evidence="10" id="KW-1185">Reference proteome</keyword>
<dbReference type="InterPro" id="IPR036721">
    <property type="entry name" value="RCK_C_sf"/>
</dbReference>
<dbReference type="GO" id="GO:0006813">
    <property type="term" value="P:potassium ion transport"/>
    <property type="evidence" value="ECO:0007669"/>
    <property type="project" value="InterPro"/>
</dbReference>
<dbReference type="AlphaFoldDB" id="A0A0S7BHG7"/>
<dbReference type="EMBL" id="DF967972">
    <property type="protein sequence ID" value="GAP12938.1"/>
    <property type="molecule type" value="Genomic_DNA"/>
</dbReference>
<name>A0A0S7BHG7_9CHLR</name>
<dbReference type="PANTHER" id="PTHR43652:SF1">
    <property type="entry name" value="RESPONSE REGULATOR"/>
    <property type="match status" value="1"/>
</dbReference>
<feature type="transmembrane region" description="Helical" evidence="7">
    <location>
        <begin position="497"/>
        <end position="517"/>
    </location>
</feature>
<keyword evidence="6 7" id="KW-0472">Membrane</keyword>
<evidence type="ECO:0000256" key="4">
    <source>
        <dbReference type="ARBA" id="ARBA00022737"/>
    </source>
</evidence>
<dbReference type="SUPFAM" id="SSF116726">
    <property type="entry name" value="TrkA C-terminal domain-like"/>
    <property type="match status" value="2"/>
</dbReference>
<feature type="transmembrane region" description="Helical" evidence="7">
    <location>
        <begin position="7"/>
        <end position="24"/>
    </location>
</feature>
<dbReference type="GO" id="GO:0008324">
    <property type="term" value="F:monoatomic cation transmembrane transporter activity"/>
    <property type="evidence" value="ECO:0007669"/>
    <property type="project" value="InterPro"/>
</dbReference>
<dbReference type="InterPro" id="IPR006037">
    <property type="entry name" value="RCK_C"/>
</dbReference>
<keyword evidence="3 7" id="KW-0812">Transmembrane</keyword>
<evidence type="ECO:0000256" key="3">
    <source>
        <dbReference type="ARBA" id="ARBA00022692"/>
    </source>
</evidence>
<feature type="transmembrane region" description="Helical" evidence="7">
    <location>
        <begin position="550"/>
        <end position="569"/>
    </location>
</feature>
<evidence type="ECO:0000256" key="2">
    <source>
        <dbReference type="ARBA" id="ARBA00022448"/>
    </source>
</evidence>
<organism evidence="9">
    <name type="scientific">Longilinea arvoryzae</name>
    <dbReference type="NCBI Taxonomy" id="360412"/>
    <lineage>
        <taxon>Bacteria</taxon>
        <taxon>Bacillati</taxon>
        <taxon>Chloroflexota</taxon>
        <taxon>Anaerolineae</taxon>
        <taxon>Anaerolineales</taxon>
        <taxon>Anaerolineaceae</taxon>
        <taxon>Longilinea</taxon>
    </lineage>
</organism>
<feature type="transmembrane region" description="Helical" evidence="7">
    <location>
        <begin position="30"/>
        <end position="48"/>
    </location>
</feature>
<feature type="transmembrane region" description="Helical" evidence="7">
    <location>
        <begin position="424"/>
        <end position="454"/>
    </location>
</feature>
<dbReference type="Pfam" id="PF02080">
    <property type="entry name" value="TrkA_C"/>
    <property type="match status" value="1"/>
</dbReference>
<reference evidence="9" key="1">
    <citation type="submission" date="2015-07" db="EMBL/GenBank/DDBJ databases">
        <title>Draft Genome Sequences of Anaerolinea thermolimosa IMO-1, Bellilinea caldifistulae GOMI-1, Leptolinea tardivitalis YMTK-2, Levilinea saccharolytica KIBI-1,Longilinea arvoryzae KOME-1, Previously Described as Members of the Anaerolineaceae (Chloroflexi).</title>
        <authorList>
            <person name="Sekiguchi Y."/>
            <person name="Ohashi A."/>
            <person name="Matsuura N."/>
            <person name="Tourlousse M.D."/>
        </authorList>
    </citation>
    <scope>NUCLEOTIDE SEQUENCE [LARGE SCALE GENOMIC DNA]</scope>
    <source>
        <strain evidence="9">KOME-1</strain>
    </source>
</reference>
<protein>
    <submittedName>
        <fullName evidence="9">Di-and tricarboxylate transporter</fullName>
    </submittedName>
</protein>
<feature type="transmembrane region" description="Helical" evidence="7">
    <location>
        <begin position="523"/>
        <end position="543"/>
    </location>
</feature>
<feature type="transmembrane region" description="Helical" evidence="7">
    <location>
        <begin position="191"/>
        <end position="210"/>
    </location>
</feature>
<dbReference type="PROSITE" id="PS51202">
    <property type="entry name" value="RCK_C"/>
    <property type="match status" value="2"/>
</dbReference>
<dbReference type="Gene3D" id="3.30.70.1450">
    <property type="entry name" value="Regulator of K+ conductance, C-terminal domain"/>
    <property type="match status" value="2"/>
</dbReference>
<evidence type="ECO:0000256" key="7">
    <source>
        <dbReference type="SAM" id="Phobius"/>
    </source>
</evidence>
<gene>
    <name evidence="9" type="ORF">LARV_00678</name>
</gene>
<proteinExistence type="predicted"/>
<evidence type="ECO:0000313" key="9">
    <source>
        <dbReference type="EMBL" id="GAP12938.1"/>
    </source>
</evidence>
<feature type="domain" description="RCK C-terminal" evidence="8">
    <location>
        <begin position="319"/>
        <end position="403"/>
    </location>
</feature>
<evidence type="ECO:0000256" key="6">
    <source>
        <dbReference type="ARBA" id="ARBA00023136"/>
    </source>
</evidence>
<dbReference type="GO" id="GO:0005886">
    <property type="term" value="C:plasma membrane"/>
    <property type="evidence" value="ECO:0007669"/>
    <property type="project" value="TreeGrafter"/>
</dbReference>
<dbReference type="RefSeq" id="WP_236709919.1">
    <property type="nucleotide sequence ID" value="NZ_DF967972.1"/>
</dbReference>
<evidence type="ECO:0000256" key="1">
    <source>
        <dbReference type="ARBA" id="ARBA00004141"/>
    </source>
</evidence>
<dbReference type="Proteomes" id="UP000055060">
    <property type="component" value="Unassembled WGS sequence"/>
</dbReference>
<dbReference type="Pfam" id="PF03600">
    <property type="entry name" value="CitMHS"/>
    <property type="match status" value="1"/>
</dbReference>
<evidence type="ECO:0000259" key="8">
    <source>
        <dbReference type="PROSITE" id="PS51202"/>
    </source>
</evidence>
<feature type="transmembrane region" description="Helical" evidence="7">
    <location>
        <begin position="589"/>
        <end position="609"/>
    </location>
</feature>
<dbReference type="STRING" id="360412.LARV_00678"/>
<feature type="transmembrane region" description="Helical" evidence="7">
    <location>
        <begin position="106"/>
        <end position="131"/>
    </location>
</feature>
<sequence>MNLNQWLLIAIIVLPLLLVILNRLRIDLAALSMAVALGALQLLGLGMLGPAHTPAGAIQAISGLSQPVVITLISLFILTRGLEKSGLTAWLAHQIVRISNHHESRLIALFAALTALLSLFMNNLAAGALVLPSAMEASRKTGIRPSKLLIPVAYGSLLGGAATYFTTANIIMSDLLRIANPPQQPLGILDFTPTGGLIAAAGILFLAVFGSRLLPDREPSAPQSAPRLTGSELEALYQIGERLWEARVLPGSAFANRPLYESSIGGRFGVAVAAVRGGADSPREPTANPLIRPGNILYLIGREERIAPLNEMGLEITPLAGDTSVLRGISYLEIMLAPHSRLEGQTLKQLDFRQQFGVPVIALKRLTRSYRTDVGDIPLQMGDSLLAVGRLREAPALQRSPDLIVLQPDPAGQPVDRRQAGLTLLLIAAAVGISLAGAPIYLVMLAAAVLALLLRILPPEEAYQSVEWPAVFLIAGMYAVSLAMVQTGLAELLGQRMLELVTPFGPLGVAAGAYLLTALLTQFMGGQVSALVTGPITISAAISMGANPQAVAVATAIGCSASFLTPMAHPVNILMIAPANYKFSDFFRIGWPLTLISFAGLLAGLALFWGL</sequence>
<dbReference type="InterPro" id="IPR004680">
    <property type="entry name" value="Cit_transptr-like_dom"/>
</dbReference>